<comment type="caution">
    <text evidence="2">The sequence shown here is derived from an EMBL/GenBank/DDBJ whole genome shotgun (WGS) entry which is preliminary data.</text>
</comment>
<evidence type="ECO:0000256" key="1">
    <source>
        <dbReference type="SAM" id="SignalP"/>
    </source>
</evidence>
<dbReference type="PROSITE" id="PS51257">
    <property type="entry name" value="PROKAR_LIPOPROTEIN"/>
    <property type="match status" value="1"/>
</dbReference>
<dbReference type="PROSITE" id="PS51318">
    <property type="entry name" value="TAT"/>
    <property type="match status" value="1"/>
</dbReference>
<dbReference type="InterPro" id="IPR006311">
    <property type="entry name" value="TAT_signal"/>
</dbReference>
<evidence type="ECO:0008006" key="4">
    <source>
        <dbReference type="Google" id="ProtNLM"/>
    </source>
</evidence>
<feature type="chain" id="PRO_5022195619" description="Histidine phosphatase superfamily protein (Branch 1)" evidence="1">
    <location>
        <begin position="27"/>
        <end position="229"/>
    </location>
</feature>
<organism evidence="2 3">
    <name type="scientific">Rudaeicoccus suwonensis</name>
    <dbReference type="NCBI Taxonomy" id="657409"/>
    <lineage>
        <taxon>Bacteria</taxon>
        <taxon>Bacillati</taxon>
        <taxon>Actinomycetota</taxon>
        <taxon>Actinomycetes</taxon>
        <taxon>Micrococcales</taxon>
        <taxon>Dermacoccaceae</taxon>
        <taxon>Rudaeicoccus</taxon>
    </lineage>
</organism>
<proteinExistence type="predicted"/>
<dbReference type="RefSeq" id="WP_211841745.1">
    <property type="nucleotide sequence ID" value="NZ_VIVQ01000003.1"/>
</dbReference>
<dbReference type="Proteomes" id="UP000318297">
    <property type="component" value="Unassembled WGS sequence"/>
</dbReference>
<evidence type="ECO:0000313" key="3">
    <source>
        <dbReference type="Proteomes" id="UP000318297"/>
    </source>
</evidence>
<dbReference type="AlphaFoldDB" id="A0A561E129"/>
<name>A0A561E129_9MICO</name>
<feature type="signal peptide" evidence="1">
    <location>
        <begin position="1"/>
        <end position="26"/>
    </location>
</feature>
<sequence>MDHRIISSRRGVLTVVTATLASGSLAACASSAGDRRTSLQTAGAVAADDTVMIVRHAEKPEGGGAPYGVTAQGDVDAESLTVTGWSRAGALVGLFDPFDVNGPIEPRAGLQRPERLVAADPADGSARPVETLTPLSERLQISIESSWPKKSAATVAAALRSSRGATLVAWQHQDIPAIAEALGRSEPAVPSKWPGDRFDVVWVFRRRGSGWVFSQVPQLLLAGDRDTTI</sequence>
<evidence type="ECO:0000313" key="2">
    <source>
        <dbReference type="EMBL" id="TWE09309.1"/>
    </source>
</evidence>
<gene>
    <name evidence="2" type="ORF">BKA23_3009</name>
</gene>
<keyword evidence="3" id="KW-1185">Reference proteome</keyword>
<protein>
    <recommendedName>
        <fullName evidence="4">Histidine phosphatase superfamily protein (Branch 1)</fullName>
    </recommendedName>
</protein>
<keyword evidence="1" id="KW-0732">Signal</keyword>
<dbReference type="EMBL" id="VIVQ01000003">
    <property type="protein sequence ID" value="TWE09309.1"/>
    <property type="molecule type" value="Genomic_DNA"/>
</dbReference>
<accession>A0A561E129</accession>
<reference evidence="2 3" key="1">
    <citation type="submission" date="2019-06" db="EMBL/GenBank/DDBJ databases">
        <title>Sequencing the genomes of 1000 actinobacteria strains.</title>
        <authorList>
            <person name="Klenk H.-P."/>
        </authorList>
    </citation>
    <scope>NUCLEOTIDE SEQUENCE [LARGE SCALE GENOMIC DNA]</scope>
    <source>
        <strain evidence="2 3">DSM 19560</strain>
    </source>
</reference>